<accession>A0A7W4PT36</accession>
<gene>
    <name evidence="2" type="ORF">HLH27_11065</name>
</gene>
<keyword evidence="3" id="KW-1185">Reference proteome</keyword>
<organism evidence="2 3">
    <name type="scientific">Gluconacetobacter takamatsuzukensis</name>
    <dbReference type="NCBI Taxonomy" id="1286190"/>
    <lineage>
        <taxon>Bacteria</taxon>
        <taxon>Pseudomonadati</taxon>
        <taxon>Pseudomonadota</taxon>
        <taxon>Alphaproteobacteria</taxon>
        <taxon>Acetobacterales</taxon>
        <taxon>Acetobacteraceae</taxon>
        <taxon>Gluconacetobacter</taxon>
    </lineage>
</organism>
<evidence type="ECO:0000313" key="2">
    <source>
        <dbReference type="EMBL" id="MBB2205556.1"/>
    </source>
</evidence>
<dbReference type="Pfam" id="PF12728">
    <property type="entry name" value="HTH_17"/>
    <property type="match status" value="1"/>
</dbReference>
<dbReference type="Gene3D" id="1.10.238.160">
    <property type="match status" value="1"/>
</dbReference>
<dbReference type="EMBL" id="JABEQK010000007">
    <property type="protein sequence ID" value="MBB2205556.1"/>
    <property type="molecule type" value="Genomic_DNA"/>
</dbReference>
<feature type="domain" description="Helix-turn-helix" evidence="1">
    <location>
        <begin position="13"/>
        <end position="58"/>
    </location>
</feature>
<comment type="caution">
    <text evidence="2">The sequence shown here is derived from an EMBL/GenBank/DDBJ whole genome shotgun (WGS) entry which is preliminary data.</text>
</comment>
<evidence type="ECO:0000259" key="1">
    <source>
        <dbReference type="Pfam" id="PF12728"/>
    </source>
</evidence>
<sequence length="65" mass="7090">MSAISPSNSLLRIDDVLRDAGISRSTTNRLINEGKLTRVKIGRATRITAESYRAWIASLSRTSAA</sequence>
<dbReference type="Proteomes" id="UP000540556">
    <property type="component" value="Unassembled WGS sequence"/>
</dbReference>
<protein>
    <submittedName>
        <fullName evidence="2">Helix-turn-helix domain-containing protein</fullName>
    </submittedName>
</protein>
<dbReference type="RefSeq" id="WP_182950075.1">
    <property type="nucleotide sequence ID" value="NZ_JABEQK010000007.1"/>
</dbReference>
<dbReference type="AlphaFoldDB" id="A0A7W4PT36"/>
<name>A0A7W4PT36_9PROT</name>
<dbReference type="InterPro" id="IPR041657">
    <property type="entry name" value="HTH_17"/>
</dbReference>
<evidence type="ECO:0000313" key="3">
    <source>
        <dbReference type="Proteomes" id="UP000540556"/>
    </source>
</evidence>
<reference evidence="2 3" key="1">
    <citation type="submission" date="2020-04" db="EMBL/GenBank/DDBJ databases">
        <title>Description of novel Gluconacetobacter.</title>
        <authorList>
            <person name="Sombolestani A."/>
        </authorList>
    </citation>
    <scope>NUCLEOTIDE SEQUENCE [LARGE SCALE GENOMIC DNA]</scope>
    <source>
        <strain evidence="2 3">LMG 27800</strain>
    </source>
</reference>
<proteinExistence type="predicted"/>